<dbReference type="SMART" id="SM00283">
    <property type="entry name" value="MA"/>
    <property type="match status" value="1"/>
</dbReference>
<keyword evidence="1 6" id="KW-0812">Transmembrane</keyword>
<dbReference type="PROSITE" id="PS50111">
    <property type="entry name" value="CHEMOTAXIS_TRANSDUC_2"/>
    <property type="match status" value="1"/>
</dbReference>
<dbReference type="CDD" id="cd19410">
    <property type="entry name" value="HK9-like_sensor"/>
    <property type="match status" value="1"/>
</dbReference>
<evidence type="ECO:0000313" key="10">
    <source>
        <dbReference type="Proteomes" id="UP001501470"/>
    </source>
</evidence>
<dbReference type="Pfam" id="PF00015">
    <property type="entry name" value="MCPsignal"/>
    <property type="match status" value="1"/>
</dbReference>
<evidence type="ECO:0000256" key="5">
    <source>
        <dbReference type="PROSITE-ProRule" id="PRU00284"/>
    </source>
</evidence>
<dbReference type="CDD" id="cd06225">
    <property type="entry name" value="HAMP"/>
    <property type="match status" value="1"/>
</dbReference>
<comment type="caution">
    <text evidence="9">The sequence shown here is derived from an EMBL/GenBank/DDBJ whole genome shotgun (WGS) entry which is preliminary data.</text>
</comment>
<feature type="transmembrane region" description="Helical" evidence="6">
    <location>
        <begin position="200"/>
        <end position="219"/>
    </location>
</feature>
<dbReference type="PANTHER" id="PTHR32089:SF112">
    <property type="entry name" value="LYSOZYME-LIKE PROTEIN-RELATED"/>
    <property type="match status" value="1"/>
</dbReference>
<dbReference type="SMART" id="SM00304">
    <property type="entry name" value="HAMP"/>
    <property type="match status" value="1"/>
</dbReference>
<evidence type="ECO:0000256" key="4">
    <source>
        <dbReference type="ARBA" id="ARBA00029447"/>
    </source>
</evidence>
<protein>
    <recommendedName>
        <fullName evidence="11">Methyl-accepting chemotaxis protein</fullName>
    </recommendedName>
</protein>
<name>A0ABN2AFR1_9ACTN</name>
<feature type="transmembrane region" description="Helical" evidence="6">
    <location>
        <begin position="23"/>
        <end position="42"/>
    </location>
</feature>
<evidence type="ECO:0000313" key="9">
    <source>
        <dbReference type="EMBL" id="GAA1516667.1"/>
    </source>
</evidence>
<gene>
    <name evidence="9" type="ORF">GCM10009827_034330</name>
</gene>
<feature type="domain" description="Methyl-accepting transducer" evidence="7">
    <location>
        <begin position="279"/>
        <end position="515"/>
    </location>
</feature>
<dbReference type="InterPro" id="IPR003660">
    <property type="entry name" value="HAMP_dom"/>
</dbReference>
<dbReference type="RefSeq" id="WP_344502926.1">
    <property type="nucleotide sequence ID" value="NZ_BAAAQD010000006.1"/>
</dbReference>
<evidence type="ECO:0000256" key="3">
    <source>
        <dbReference type="ARBA" id="ARBA00023224"/>
    </source>
</evidence>
<dbReference type="EMBL" id="BAAAQD010000006">
    <property type="protein sequence ID" value="GAA1516667.1"/>
    <property type="molecule type" value="Genomic_DNA"/>
</dbReference>
<feature type="domain" description="HAMP" evidence="8">
    <location>
        <begin position="220"/>
        <end position="274"/>
    </location>
</feature>
<dbReference type="PRINTS" id="PR00260">
    <property type="entry name" value="CHEMTRNSDUCR"/>
</dbReference>
<keyword evidence="6" id="KW-0472">Membrane</keyword>
<keyword evidence="2 6" id="KW-1133">Transmembrane helix</keyword>
<proteinExistence type="inferred from homology"/>
<dbReference type="PANTHER" id="PTHR32089">
    <property type="entry name" value="METHYL-ACCEPTING CHEMOTAXIS PROTEIN MCPB"/>
    <property type="match status" value="1"/>
</dbReference>
<evidence type="ECO:0000256" key="1">
    <source>
        <dbReference type="ARBA" id="ARBA00022692"/>
    </source>
</evidence>
<comment type="similarity">
    <text evidence="4">Belongs to the methyl-accepting chemotaxis (MCP) protein family.</text>
</comment>
<evidence type="ECO:0000259" key="7">
    <source>
        <dbReference type="PROSITE" id="PS50111"/>
    </source>
</evidence>
<reference evidence="9 10" key="1">
    <citation type="journal article" date="2019" name="Int. J. Syst. Evol. Microbiol.">
        <title>The Global Catalogue of Microorganisms (GCM) 10K type strain sequencing project: providing services to taxonomists for standard genome sequencing and annotation.</title>
        <authorList>
            <consortium name="The Broad Institute Genomics Platform"/>
            <consortium name="The Broad Institute Genome Sequencing Center for Infectious Disease"/>
            <person name="Wu L."/>
            <person name="Ma J."/>
        </authorList>
    </citation>
    <scope>NUCLEOTIDE SEQUENCE [LARGE SCALE GENOMIC DNA]</scope>
    <source>
        <strain evidence="9 10">JCM 15933</strain>
    </source>
</reference>
<dbReference type="Pfam" id="PF05227">
    <property type="entry name" value="CHASE3"/>
    <property type="match status" value="1"/>
</dbReference>
<evidence type="ECO:0000259" key="8">
    <source>
        <dbReference type="PROSITE" id="PS50885"/>
    </source>
</evidence>
<dbReference type="InterPro" id="IPR004089">
    <property type="entry name" value="MCPsignal_dom"/>
</dbReference>
<dbReference type="InterPro" id="IPR004090">
    <property type="entry name" value="Chemotax_Me-accpt_rcpt"/>
</dbReference>
<sequence>MAAPSGGLTGALRDIRWTIGRRLLAGFAVALVLLIAVGAVAYRNTLRLTDDQRQVEAAHAFMSELDELWNALQASSSGTQAFLVSGADADLKAHQQAQDAATAKFADIARRIGADPAERDRIRELRPLLDARFALMDRVVQARQSGGFEAARKVADADRAQRLTAGVQSVTGELLAAQRQRIAALQARSNSVVDSTERTVLGGTLIAAVLLLMVSLWLTRGIVRPINVLSERIAEIADGDGDLTRRVDESRRDEVGDLAKRFNRFADNIARLVREIAETAGTASAAAHELSVISAGMTMNAERTHAEAQAAAGAAEEVSQSVHTVSASANEMGNSISEIARSTAAASTAGADAVARADEATATVTRLGESSAAINEVLGMISAIAKQTNLLALNATIESARAGVAGKGFGVVADEVRALAQQTAEATENITSRIAAIQRDVARAVEAITATGEVIGTVNAYQGSIASAVEEQSASTASIGTHIGGAADSAISIAGSVRSIADIAQVTADGISQVTGAAGELTQVSTRLTQLVGRFRT</sequence>
<dbReference type="Pfam" id="PF00672">
    <property type="entry name" value="HAMP"/>
    <property type="match status" value="1"/>
</dbReference>
<evidence type="ECO:0000256" key="2">
    <source>
        <dbReference type="ARBA" id="ARBA00022989"/>
    </source>
</evidence>
<organism evidence="9 10">
    <name type="scientific">Dactylosporangium maewongense</name>
    <dbReference type="NCBI Taxonomy" id="634393"/>
    <lineage>
        <taxon>Bacteria</taxon>
        <taxon>Bacillati</taxon>
        <taxon>Actinomycetota</taxon>
        <taxon>Actinomycetes</taxon>
        <taxon>Micromonosporales</taxon>
        <taxon>Micromonosporaceae</taxon>
        <taxon>Dactylosporangium</taxon>
    </lineage>
</organism>
<dbReference type="Gene3D" id="1.10.287.950">
    <property type="entry name" value="Methyl-accepting chemotaxis protein"/>
    <property type="match status" value="1"/>
</dbReference>
<dbReference type="Proteomes" id="UP001501470">
    <property type="component" value="Unassembled WGS sequence"/>
</dbReference>
<dbReference type="PROSITE" id="PS50885">
    <property type="entry name" value="HAMP"/>
    <property type="match status" value="1"/>
</dbReference>
<accession>A0ABN2AFR1</accession>
<keyword evidence="10" id="KW-1185">Reference proteome</keyword>
<evidence type="ECO:0000256" key="6">
    <source>
        <dbReference type="SAM" id="Phobius"/>
    </source>
</evidence>
<dbReference type="SUPFAM" id="SSF58104">
    <property type="entry name" value="Methyl-accepting chemotaxis protein (MCP) signaling domain"/>
    <property type="match status" value="1"/>
</dbReference>
<dbReference type="InterPro" id="IPR007891">
    <property type="entry name" value="CHASE3"/>
</dbReference>
<keyword evidence="3 5" id="KW-0807">Transducer</keyword>
<evidence type="ECO:0008006" key="11">
    <source>
        <dbReference type="Google" id="ProtNLM"/>
    </source>
</evidence>